<proteinExistence type="predicted"/>
<keyword evidence="2" id="KW-1185">Reference proteome</keyword>
<dbReference type="EMBL" id="CM042882">
    <property type="protein sequence ID" value="KAI4382963.1"/>
    <property type="molecule type" value="Genomic_DNA"/>
</dbReference>
<reference evidence="2" key="1">
    <citation type="journal article" date="2023" name="Front. Plant Sci.">
        <title>Chromosomal-level genome assembly of Melastoma candidum provides insights into trichome evolution.</title>
        <authorList>
            <person name="Zhong Y."/>
            <person name="Wu W."/>
            <person name="Sun C."/>
            <person name="Zou P."/>
            <person name="Liu Y."/>
            <person name="Dai S."/>
            <person name="Zhou R."/>
        </authorList>
    </citation>
    <scope>NUCLEOTIDE SEQUENCE [LARGE SCALE GENOMIC DNA]</scope>
</reference>
<evidence type="ECO:0000313" key="2">
    <source>
        <dbReference type="Proteomes" id="UP001057402"/>
    </source>
</evidence>
<evidence type="ECO:0000313" key="1">
    <source>
        <dbReference type="EMBL" id="KAI4382963.1"/>
    </source>
</evidence>
<sequence>MDPHSLLASAAINIGMALVVISLFSLLKRRPSNSPIYYPRRHPLPRPSPRRRFLPSFSWIPGVLRVSEDDILLTSGLDALVVIRLFKFGIKFFSVCCFLGVFVLLPVNYIGQKDFLQTHQNMDTFSISNVERGSDRLWVHFACLWFISFYALYLLYKEYKEILSKRIDQLRLFRDRPDQFTILVKGIPACTEHRSYSCSVDHFFSKHYPNTYHACQMVYNGRALEQLLNQAKSAADKIEDFKTSSTLHSERQSREPLLSNASGEYSAKISQQEDKLEELSRRIRQIQGSLKGKELPVAFVTFKSRWSAALAAQAQHHPHPLLWSTQAAPEPRDVSWRNLAVSRRIFPLYKVGIVVAATFLTIFFAVPVTAVQGIAKLEKLKKWFPLAMAVELIPGLSSIVTGYLPSVILNSFIYGVPFAMLGMAKLAGYVSNSKEELRACNMVFYFLVGNVFFLSLLSGSLLEGIGESVAHPKSIPGHLARAVSAQGDFFITYILTDGLSGFSLEILQPGLLLWDAARTLACCCRKREKPYLFSFPYFRVIPVVSLAILIGMVYAVVTPLLLPFLIVYFCLGYIVFLNQIQDVYDFKYETCGKFWPYIHHYILTSVILMQITMIGLFGLKSKPAAAISTVPLLFLSFLFQGYCKLRFYPTFHHFPIQDATENDELDRVSGQLEPRCERALRAYCPPFLQQTNHGASSESVTV</sequence>
<gene>
    <name evidence="1" type="ORF">MLD38_008851</name>
</gene>
<accession>A0ACB9RVB5</accession>
<comment type="caution">
    <text evidence="1">The sequence shown here is derived from an EMBL/GenBank/DDBJ whole genome shotgun (WGS) entry which is preliminary data.</text>
</comment>
<name>A0ACB9RVB5_9MYRT</name>
<protein>
    <submittedName>
        <fullName evidence="1">Uncharacterized protein</fullName>
    </submittedName>
</protein>
<dbReference type="Proteomes" id="UP001057402">
    <property type="component" value="Chromosome 3"/>
</dbReference>
<organism evidence="1 2">
    <name type="scientific">Melastoma candidum</name>
    <dbReference type="NCBI Taxonomy" id="119954"/>
    <lineage>
        <taxon>Eukaryota</taxon>
        <taxon>Viridiplantae</taxon>
        <taxon>Streptophyta</taxon>
        <taxon>Embryophyta</taxon>
        <taxon>Tracheophyta</taxon>
        <taxon>Spermatophyta</taxon>
        <taxon>Magnoliopsida</taxon>
        <taxon>eudicotyledons</taxon>
        <taxon>Gunneridae</taxon>
        <taxon>Pentapetalae</taxon>
        <taxon>rosids</taxon>
        <taxon>malvids</taxon>
        <taxon>Myrtales</taxon>
        <taxon>Melastomataceae</taxon>
        <taxon>Melastomatoideae</taxon>
        <taxon>Melastomateae</taxon>
        <taxon>Melastoma</taxon>
    </lineage>
</organism>